<organism evidence="3">
    <name type="scientific">Dunaliella tertiolecta</name>
    <name type="common">Green alga</name>
    <dbReference type="NCBI Taxonomy" id="3047"/>
    <lineage>
        <taxon>Eukaryota</taxon>
        <taxon>Viridiplantae</taxon>
        <taxon>Chlorophyta</taxon>
        <taxon>core chlorophytes</taxon>
        <taxon>Chlorophyceae</taxon>
        <taxon>CS clade</taxon>
        <taxon>Chlamydomonadales</taxon>
        <taxon>Dunaliellaceae</taxon>
        <taxon>Dunaliella</taxon>
    </lineage>
</organism>
<dbReference type="GO" id="GO:0005634">
    <property type="term" value="C:nucleus"/>
    <property type="evidence" value="ECO:0007669"/>
    <property type="project" value="TreeGrafter"/>
</dbReference>
<reference evidence="3" key="1">
    <citation type="submission" date="2021-01" db="EMBL/GenBank/DDBJ databases">
        <authorList>
            <person name="Corre E."/>
            <person name="Pelletier E."/>
            <person name="Niang G."/>
            <person name="Scheremetjew M."/>
            <person name="Finn R."/>
            <person name="Kale V."/>
            <person name="Holt S."/>
            <person name="Cochrane G."/>
            <person name="Meng A."/>
            <person name="Brown T."/>
            <person name="Cohen L."/>
        </authorList>
    </citation>
    <scope>NUCLEOTIDE SEQUENCE</scope>
    <source>
        <strain evidence="3">CCMP1320</strain>
    </source>
</reference>
<accession>A0A7S3VNG2</accession>
<dbReference type="InterPro" id="IPR002190">
    <property type="entry name" value="MHD_dom"/>
</dbReference>
<dbReference type="InterPro" id="IPR041898">
    <property type="entry name" value="MAGE_WH1"/>
</dbReference>
<proteinExistence type="predicted"/>
<feature type="region of interest" description="Disordered" evidence="1">
    <location>
        <begin position="43"/>
        <end position="95"/>
    </location>
</feature>
<dbReference type="Pfam" id="PF01454">
    <property type="entry name" value="MAGE"/>
    <property type="match status" value="1"/>
</dbReference>
<feature type="domain" description="MAGE" evidence="2">
    <location>
        <begin position="130"/>
        <end position="318"/>
    </location>
</feature>
<dbReference type="AlphaFoldDB" id="A0A7S3VNG2"/>
<dbReference type="SMART" id="SM01373">
    <property type="entry name" value="MAGE"/>
    <property type="match status" value="1"/>
</dbReference>
<feature type="region of interest" description="Disordered" evidence="1">
    <location>
        <begin position="1"/>
        <end position="30"/>
    </location>
</feature>
<name>A0A7S3VNG2_DUNTE</name>
<sequence length="355" mass="38880">MPLKSEPNGEVKQEGGQGGGSHPVRHPLAKKQRVEFYDLCCSSEEEHGDQEDPIDLTLCTSSVEEQQGDPEGGMDSDTAPEREPSPPPQPSPSDHAQLAEKMARYQEAAQSCSLSGLGLDDVEEDLIGTVVRYMLFSNQEKPGIPVSRTKLNEAILQDLASRNKSTDVRGRNSIPKNVLPKAQHRMLSVFGIEMVALERPESSSKSGSAEHYMLRSALPALLRHAYLRNARSDSRAPDPALATVVLSFIELSGGRVEQGEMWGHLAQLGLQKDEYHPHFQAKPSQAMQKLEAAKLISRKTERRHAGQPGEGQTVYMKGECAVDDPDGLNIPGFIDKIFDLLKDRGHNVADPGAHN</sequence>
<dbReference type="Gene3D" id="1.10.10.1200">
    <property type="entry name" value="MAGE homology domain, winged helix WH1 motif"/>
    <property type="match status" value="1"/>
</dbReference>
<evidence type="ECO:0000313" key="3">
    <source>
        <dbReference type="EMBL" id="CAE0496957.1"/>
    </source>
</evidence>
<evidence type="ECO:0000256" key="1">
    <source>
        <dbReference type="SAM" id="MobiDB-lite"/>
    </source>
</evidence>
<evidence type="ECO:0000259" key="2">
    <source>
        <dbReference type="SMART" id="SM01373"/>
    </source>
</evidence>
<dbReference type="InterPro" id="IPR041899">
    <property type="entry name" value="MAGE_WH2"/>
</dbReference>
<dbReference type="EMBL" id="HBIP01020259">
    <property type="protein sequence ID" value="CAE0496957.1"/>
    <property type="molecule type" value="Transcribed_RNA"/>
</dbReference>
<dbReference type="PANTHER" id="PTHR11736:SF14">
    <property type="entry name" value="NSE3 HOMOLOG, SMC5-SMC6 COMPLEX COMPONENT"/>
    <property type="match status" value="1"/>
</dbReference>
<dbReference type="InterPro" id="IPR037445">
    <property type="entry name" value="MAGE"/>
</dbReference>
<gene>
    <name evidence="3" type="ORF">DTER00134_LOCUS12030</name>
</gene>
<dbReference type="Gene3D" id="1.10.10.1210">
    <property type="entry name" value="MAGE homology domain, winged helix WH2 motif"/>
    <property type="match status" value="1"/>
</dbReference>
<dbReference type="PANTHER" id="PTHR11736">
    <property type="entry name" value="MELANOMA-ASSOCIATED ANTIGEN MAGE ANTIGEN"/>
    <property type="match status" value="1"/>
</dbReference>
<protein>
    <recommendedName>
        <fullName evidence="2">MAGE domain-containing protein</fullName>
    </recommendedName>
</protein>